<dbReference type="InterPro" id="IPR036271">
    <property type="entry name" value="Tet_transcr_reg_TetR-rel_C_sf"/>
</dbReference>
<dbReference type="InterPro" id="IPR001647">
    <property type="entry name" value="HTH_TetR"/>
</dbReference>
<dbReference type="Pfam" id="PF00440">
    <property type="entry name" value="TetR_N"/>
    <property type="match status" value="1"/>
</dbReference>
<dbReference type="SUPFAM" id="SSF48498">
    <property type="entry name" value="Tetracyclin repressor-like, C-terminal domain"/>
    <property type="match status" value="1"/>
</dbReference>
<evidence type="ECO:0000256" key="3">
    <source>
        <dbReference type="ARBA" id="ARBA00023163"/>
    </source>
</evidence>
<dbReference type="Gene3D" id="1.10.10.60">
    <property type="entry name" value="Homeodomain-like"/>
    <property type="match status" value="1"/>
</dbReference>
<evidence type="ECO:0000313" key="6">
    <source>
        <dbReference type="EMBL" id="NYI92331.1"/>
    </source>
</evidence>
<dbReference type="Proteomes" id="UP000549616">
    <property type="component" value="Unassembled WGS sequence"/>
</dbReference>
<dbReference type="AlphaFoldDB" id="A0A853BCD4"/>
<feature type="domain" description="HTH tetR-type" evidence="5">
    <location>
        <begin position="52"/>
        <end position="112"/>
    </location>
</feature>
<gene>
    <name evidence="6" type="ORF">HNR02_005706</name>
</gene>
<sequence length="236" mass="24950">MSRAASISAAQRREAVARAFGPDGEGAARVARELGVAPSTLYRWAQKGDDQQDSSERLIAACQQLAHSAGYDELTIERVASAAGVAVRTAFNCFPTKKSLFAAAVHDAGMRMVAAMSREVSPSHDPLDDLRRLLVAGLRAARQQPSAYLLFADLGVPPGDDQAPPWHEAMVGSCEALITAAVAAGALPRTEDPTVQARMLVAAARALNAMVVTGTPWETVEPLMARLPLLLSPPET</sequence>
<dbReference type="PROSITE" id="PS50977">
    <property type="entry name" value="HTH_TETR_2"/>
    <property type="match status" value="1"/>
</dbReference>
<dbReference type="Gene3D" id="1.10.357.10">
    <property type="entry name" value="Tetracycline Repressor, domain 2"/>
    <property type="match status" value="1"/>
</dbReference>
<dbReference type="InterPro" id="IPR050109">
    <property type="entry name" value="HTH-type_TetR-like_transc_reg"/>
</dbReference>
<organism evidence="6 7">
    <name type="scientific">Amycolatopsis endophytica</name>
    <dbReference type="NCBI Taxonomy" id="860233"/>
    <lineage>
        <taxon>Bacteria</taxon>
        <taxon>Bacillati</taxon>
        <taxon>Actinomycetota</taxon>
        <taxon>Actinomycetes</taxon>
        <taxon>Pseudonocardiales</taxon>
        <taxon>Pseudonocardiaceae</taxon>
        <taxon>Amycolatopsis</taxon>
    </lineage>
</organism>
<feature type="DNA-binding region" description="H-T-H motif" evidence="4">
    <location>
        <begin position="75"/>
        <end position="94"/>
    </location>
</feature>
<dbReference type="EMBL" id="JACCFK010000002">
    <property type="protein sequence ID" value="NYI92331.1"/>
    <property type="molecule type" value="Genomic_DNA"/>
</dbReference>
<dbReference type="InterPro" id="IPR036388">
    <property type="entry name" value="WH-like_DNA-bd_sf"/>
</dbReference>
<accession>A0A853BCD4</accession>
<dbReference type="RefSeq" id="WP_179776574.1">
    <property type="nucleotide sequence ID" value="NZ_JACCFK010000002.1"/>
</dbReference>
<evidence type="ECO:0000259" key="5">
    <source>
        <dbReference type="PROSITE" id="PS50977"/>
    </source>
</evidence>
<dbReference type="Pfam" id="PF01527">
    <property type="entry name" value="HTH_Tnp_1"/>
    <property type="match status" value="1"/>
</dbReference>
<name>A0A853BCD4_9PSEU</name>
<dbReference type="SUPFAM" id="SSF46689">
    <property type="entry name" value="Homeodomain-like"/>
    <property type="match status" value="2"/>
</dbReference>
<dbReference type="GO" id="GO:0003700">
    <property type="term" value="F:DNA-binding transcription factor activity"/>
    <property type="evidence" value="ECO:0007669"/>
    <property type="project" value="TreeGrafter"/>
</dbReference>
<dbReference type="InterPro" id="IPR002514">
    <property type="entry name" value="Transposase_8"/>
</dbReference>
<protein>
    <submittedName>
        <fullName evidence="6">AcrR family transcriptional regulator</fullName>
    </submittedName>
</protein>
<dbReference type="InterPro" id="IPR009057">
    <property type="entry name" value="Homeodomain-like_sf"/>
</dbReference>
<proteinExistence type="predicted"/>
<keyword evidence="2 4" id="KW-0238">DNA-binding</keyword>
<evidence type="ECO:0000313" key="7">
    <source>
        <dbReference type="Proteomes" id="UP000549616"/>
    </source>
</evidence>
<dbReference type="GO" id="GO:0006313">
    <property type="term" value="P:DNA transposition"/>
    <property type="evidence" value="ECO:0007669"/>
    <property type="project" value="InterPro"/>
</dbReference>
<dbReference type="Gene3D" id="1.10.10.10">
    <property type="entry name" value="Winged helix-like DNA-binding domain superfamily/Winged helix DNA-binding domain"/>
    <property type="match status" value="1"/>
</dbReference>
<reference evidence="6 7" key="1">
    <citation type="submission" date="2020-07" db="EMBL/GenBank/DDBJ databases">
        <title>Sequencing the genomes of 1000 actinobacteria strains.</title>
        <authorList>
            <person name="Klenk H.-P."/>
        </authorList>
    </citation>
    <scope>NUCLEOTIDE SEQUENCE [LARGE SCALE GENOMIC DNA]</scope>
    <source>
        <strain evidence="6 7">DSM 104006</strain>
    </source>
</reference>
<keyword evidence="1" id="KW-0805">Transcription regulation</keyword>
<dbReference type="PANTHER" id="PTHR30055">
    <property type="entry name" value="HTH-TYPE TRANSCRIPTIONAL REGULATOR RUTR"/>
    <property type="match status" value="1"/>
</dbReference>
<keyword evidence="7" id="KW-1185">Reference proteome</keyword>
<keyword evidence="3" id="KW-0804">Transcription</keyword>
<evidence type="ECO:0000256" key="2">
    <source>
        <dbReference type="ARBA" id="ARBA00023125"/>
    </source>
</evidence>
<evidence type="ECO:0000256" key="4">
    <source>
        <dbReference type="PROSITE-ProRule" id="PRU00335"/>
    </source>
</evidence>
<evidence type="ECO:0000256" key="1">
    <source>
        <dbReference type="ARBA" id="ARBA00023015"/>
    </source>
</evidence>
<comment type="caution">
    <text evidence="6">The sequence shown here is derived from an EMBL/GenBank/DDBJ whole genome shotgun (WGS) entry which is preliminary data.</text>
</comment>
<dbReference type="GO" id="GO:0004803">
    <property type="term" value="F:transposase activity"/>
    <property type="evidence" value="ECO:0007669"/>
    <property type="project" value="InterPro"/>
</dbReference>
<dbReference type="GO" id="GO:0000976">
    <property type="term" value="F:transcription cis-regulatory region binding"/>
    <property type="evidence" value="ECO:0007669"/>
    <property type="project" value="TreeGrafter"/>
</dbReference>
<dbReference type="PANTHER" id="PTHR30055:SF234">
    <property type="entry name" value="HTH-TYPE TRANSCRIPTIONAL REGULATOR BETI"/>
    <property type="match status" value="1"/>
</dbReference>